<dbReference type="PANTHER" id="PTHR38009:SF1">
    <property type="entry name" value="CONSERVED HYPOTHETICAL PHAGE TAIL PROTEIN"/>
    <property type="match status" value="1"/>
</dbReference>
<evidence type="ECO:0000313" key="1">
    <source>
        <dbReference type="EMBL" id="SEQ07226.1"/>
    </source>
</evidence>
<dbReference type="EMBL" id="FOFX01000018">
    <property type="protein sequence ID" value="SEQ07226.1"/>
    <property type="molecule type" value="Genomic_DNA"/>
</dbReference>
<dbReference type="GO" id="GO:0005198">
    <property type="term" value="F:structural molecule activity"/>
    <property type="evidence" value="ECO:0007669"/>
    <property type="project" value="InterPro"/>
</dbReference>
<dbReference type="Proteomes" id="UP000181998">
    <property type="component" value="Unassembled WGS sequence"/>
</dbReference>
<name>A0A1H9D164_9PROT</name>
<dbReference type="InterPro" id="IPR011747">
    <property type="entry name" value="CHP02241"/>
</dbReference>
<dbReference type="NCBIfam" id="TIGR02241">
    <property type="entry name" value="conserved hypothetical phage tail region protein"/>
    <property type="match status" value="1"/>
</dbReference>
<evidence type="ECO:0000313" key="2">
    <source>
        <dbReference type="Proteomes" id="UP000181998"/>
    </source>
</evidence>
<sequence length="159" mass="17575">MENTEYPFTTFNFLVFLTIDNPPTELNLSSPLCNAEFAECDGLEMTMEPKTLREGGNNTQVIHLVGAVSYGNLTLKRGMTSNQDLWKWFTAAVASSTRRGMLAGAEIIMRDASGKGKVKYRLFDCLPIKLKAASLNAKDGIVALEEMQIAYSHFTIEAV</sequence>
<dbReference type="PANTHER" id="PTHR38009">
    <property type="entry name" value="CONSERVED HYPOTHETICAL PHAGE TAIL PROTEIN"/>
    <property type="match status" value="1"/>
</dbReference>
<organism evidence="1 2">
    <name type="scientific">Nitrosomonas ureae</name>
    <dbReference type="NCBI Taxonomy" id="44577"/>
    <lineage>
        <taxon>Bacteria</taxon>
        <taxon>Pseudomonadati</taxon>
        <taxon>Pseudomonadota</taxon>
        <taxon>Betaproteobacteria</taxon>
        <taxon>Nitrosomonadales</taxon>
        <taxon>Nitrosomonadaceae</taxon>
        <taxon>Nitrosomonas</taxon>
    </lineage>
</organism>
<accession>A0A1H9D164</accession>
<proteinExistence type="predicted"/>
<gene>
    <name evidence="1" type="ORF">SAMN05421510_101840</name>
</gene>
<protein>
    <submittedName>
        <fullName evidence="1">Conserved hypothetical phage tail region protein</fullName>
    </submittedName>
</protein>
<dbReference type="AlphaFoldDB" id="A0A1H9D164"/>
<reference evidence="2" key="1">
    <citation type="submission" date="2016-10" db="EMBL/GenBank/DDBJ databases">
        <authorList>
            <person name="Varghese N."/>
            <person name="Submissions S."/>
        </authorList>
    </citation>
    <scope>NUCLEOTIDE SEQUENCE [LARGE SCALE GENOMIC DNA]</scope>
    <source>
        <strain evidence="2">Nm9</strain>
    </source>
</reference>
<dbReference type="OrthoDB" id="9799891at2"/>
<dbReference type="RefSeq" id="WP_074720738.1">
    <property type="nucleotide sequence ID" value="NZ_FOFX01000018.1"/>
</dbReference>
<dbReference type="InterPro" id="IPR010667">
    <property type="entry name" value="Phage_T4_Gp19"/>
</dbReference>
<dbReference type="Pfam" id="PF06841">
    <property type="entry name" value="Phage_T4_gp19"/>
    <property type="match status" value="1"/>
</dbReference>